<evidence type="ECO:0000256" key="1">
    <source>
        <dbReference type="ARBA" id="ARBA00004370"/>
    </source>
</evidence>
<evidence type="ECO:0000256" key="5">
    <source>
        <dbReference type="ARBA" id="ARBA00023157"/>
    </source>
</evidence>
<dbReference type="Gene3D" id="2.60.40.10">
    <property type="entry name" value="Immunoglobulins"/>
    <property type="match status" value="1"/>
</dbReference>
<keyword evidence="2" id="KW-0732">Signal</keyword>
<evidence type="ECO:0000313" key="9">
    <source>
        <dbReference type="Proteomes" id="UP000694891"/>
    </source>
</evidence>
<keyword evidence="3" id="KW-0677">Repeat</keyword>
<keyword evidence="5" id="KW-1015">Disulfide bond</keyword>
<gene>
    <name evidence="10" type="primary">LOC103362707</name>
</gene>
<dbReference type="Proteomes" id="UP000694891">
    <property type="component" value="Unplaced"/>
</dbReference>
<dbReference type="GO" id="GO:0005912">
    <property type="term" value="C:adherens junction"/>
    <property type="evidence" value="ECO:0007669"/>
    <property type="project" value="TreeGrafter"/>
</dbReference>
<dbReference type="SMART" id="SM00406">
    <property type="entry name" value="IGv"/>
    <property type="match status" value="1"/>
</dbReference>
<dbReference type="GO" id="GO:0007157">
    <property type="term" value="P:heterophilic cell-cell adhesion via plasma membrane cell adhesion molecules"/>
    <property type="evidence" value="ECO:0007669"/>
    <property type="project" value="TreeGrafter"/>
</dbReference>
<feature type="domain" description="Ig-like" evidence="8">
    <location>
        <begin position="33"/>
        <end position="144"/>
    </location>
</feature>
<dbReference type="SUPFAM" id="SSF48726">
    <property type="entry name" value="Immunoglobulin"/>
    <property type="match status" value="1"/>
</dbReference>
<dbReference type="PANTHER" id="PTHR23277:SF109">
    <property type="entry name" value="POLIOVIRUS RECEPTOR"/>
    <property type="match status" value="1"/>
</dbReference>
<keyword evidence="6" id="KW-0325">Glycoprotein</keyword>
<dbReference type="InterPro" id="IPR013106">
    <property type="entry name" value="Ig_V-set"/>
</dbReference>
<dbReference type="PROSITE" id="PS50835">
    <property type="entry name" value="IG_LIKE"/>
    <property type="match status" value="1"/>
</dbReference>
<keyword evidence="9" id="KW-1185">Reference proteome</keyword>
<evidence type="ECO:0000256" key="6">
    <source>
        <dbReference type="ARBA" id="ARBA00023180"/>
    </source>
</evidence>
<feature type="transmembrane region" description="Helical" evidence="7">
    <location>
        <begin position="155"/>
        <end position="178"/>
    </location>
</feature>
<dbReference type="GeneID" id="103362707"/>
<dbReference type="InterPro" id="IPR007110">
    <property type="entry name" value="Ig-like_dom"/>
</dbReference>
<dbReference type="InterPro" id="IPR036179">
    <property type="entry name" value="Ig-like_dom_sf"/>
</dbReference>
<dbReference type="InterPro" id="IPR013783">
    <property type="entry name" value="Ig-like_fold"/>
</dbReference>
<reference evidence="10" key="1">
    <citation type="submission" date="2025-08" db="UniProtKB">
        <authorList>
            <consortium name="RefSeq"/>
        </authorList>
    </citation>
    <scope>IDENTIFICATION</scope>
</reference>
<keyword evidence="4 7" id="KW-0472">Membrane</keyword>
<dbReference type="SMART" id="SM00409">
    <property type="entry name" value="IG"/>
    <property type="match status" value="1"/>
</dbReference>
<dbReference type="AlphaFoldDB" id="A0A9Y4N6Y0"/>
<dbReference type="RefSeq" id="XP_008287369.1">
    <property type="nucleotide sequence ID" value="XM_008289147.1"/>
</dbReference>
<keyword evidence="7" id="KW-0812">Transmembrane</keyword>
<dbReference type="InterPro" id="IPR003599">
    <property type="entry name" value="Ig_sub"/>
</dbReference>
<name>A0A9Y4N6Y0_9TELE</name>
<dbReference type="InterPro" id="IPR051427">
    <property type="entry name" value="Nectin/Nectin-like"/>
</dbReference>
<keyword evidence="7" id="KW-1133">Transmembrane helix</keyword>
<evidence type="ECO:0000256" key="3">
    <source>
        <dbReference type="ARBA" id="ARBA00022737"/>
    </source>
</evidence>
<evidence type="ECO:0000256" key="2">
    <source>
        <dbReference type="ARBA" id="ARBA00022729"/>
    </source>
</evidence>
<dbReference type="Pfam" id="PF07686">
    <property type="entry name" value="V-set"/>
    <property type="match status" value="1"/>
</dbReference>
<dbReference type="GO" id="GO:0016020">
    <property type="term" value="C:membrane"/>
    <property type="evidence" value="ECO:0007669"/>
    <property type="project" value="UniProtKB-SubCell"/>
</dbReference>
<dbReference type="GO" id="GO:0007156">
    <property type="term" value="P:homophilic cell adhesion via plasma membrane adhesion molecules"/>
    <property type="evidence" value="ECO:0007669"/>
    <property type="project" value="TreeGrafter"/>
</dbReference>
<evidence type="ECO:0000313" key="10">
    <source>
        <dbReference type="RefSeq" id="XP_008287369.1"/>
    </source>
</evidence>
<comment type="subcellular location">
    <subcellularLocation>
        <location evidence="1">Membrane</location>
    </subcellularLocation>
</comment>
<proteinExistence type="predicted"/>
<sequence>MDLHSSLSGLCTVKMCTTSTHLLQKLIYVALLPVFEAQKVKAVPEVTGYLQSDVTLTCPFKGRKDINITQLQWDLLPPEGKKIVIAVSNSQYGVDVPESPLKERVEITEHSLIIKNVEMADAGSYTCRVHTFPYGSAEETTKLVVREQMQLSSGIVAAIVTAVVLLLMIVAGGLYIVFTRRCNSSGRHRVLIDTSGPGIDAFRPSVIVREEVSSEDVVYSDIKLNPSRSAAPSPKHKHRDAVNADDVMYSEVVISRRLPNETMFAYCRTADEVPSYTC</sequence>
<dbReference type="PANTHER" id="PTHR23277">
    <property type="entry name" value="NECTIN-RELATED"/>
    <property type="match status" value="1"/>
</dbReference>
<accession>A0A9Y4N6Y0</accession>
<organism evidence="9 10">
    <name type="scientific">Stegastes partitus</name>
    <name type="common">bicolor damselfish</name>
    <dbReference type="NCBI Taxonomy" id="144197"/>
    <lineage>
        <taxon>Eukaryota</taxon>
        <taxon>Metazoa</taxon>
        <taxon>Chordata</taxon>
        <taxon>Craniata</taxon>
        <taxon>Vertebrata</taxon>
        <taxon>Euteleostomi</taxon>
        <taxon>Actinopterygii</taxon>
        <taxon>Neopterygii</taxon>
        <taxon>Teleostei</taxon>
        <taxon>Neoteleostei</taxon>
        <taxon>Acanthomorphata</taxon>
        <taxon>Ovalentaria</taxon>
        <taxon>Pomacentridae</taxon>
        <taxon>Stegastes</taxon>
    </lineage>
</organism>
<evidence type="ECO:0000259" key="8">
    <source>
        <dbReference type="PROSITE" id="PS50835"/>
    </source>
</evidence>
<evidence type="ECO:0000256" key="7">
    <source>
        <dbReference type="SAM" id="Phobius"/>
    </source>
</evidence>
<evidence type="ECO:0000256" key="4">
    <source>
        <dbReference type="ARBA" id="ARBA00023136"/>
    </source>
</evidence>
<protein>
    <submittedName>
        <fullName evidence="10">Poliovirus receptor-related protein 2-like isoform X1</fullName>
    </submittedName>
</protein>